<feature type="compositionally biased region" description="Basic residues" evidence="1">
    <location>
        <begin position="109"/>
        <end position="122"/>
    </location>
</feature>
<feature type="region of interest" description="Disordered" evidence="1">
    <location>
        <begin position="27"/>
        <end position="68"/>
    </location>
</feature>
<evidence type="ECO:0000313" key="3">
    <source>
        <dbReference type="Proteomes" id="UP000320333"/>
    </source>
</evidence>
<organism evidence="2 3">
    <name type="scientific">Chytriomyces confervae</name>
    <dbReference type="NCBI Taxonomy" id="246404"/>
    <lineage>
        <taxon>Eukaryota</taxon>
        <taxon>Fungi</taxon>
        <taxon>Fungi incertae sedis</taxon>
        <taxon>Chytridiomycota</taxon>
        <taxon>Chytridiomycota incertae sedis</taxon>
        <taxon>Chytridiomycetes</taxon>
        <taxon>Chytridiales</taxon>
        <taxon>Chytriomycetaceae</taxon>
        <taxon>Chytriomyces</taxon>
    </lineage>
</organism>
<dbReference type="AlphaFoldDB" id="A0A507FPV1"/>
<evidence type="ECO:0000256" key="1">
    <source>
        <dbReference type="SAM" id="MobiDB-lite"/>
    </source>
</evidence>
<gene>
    <name evidence="2" type="ORF">CcCBS67573_g01093</name>
</gene>
<dbReference type="Proteomes" id="UP000320333">
    <property type="component" value="Unassembled WGS sequence"/>
</dbReference>
<name>A0A507FPV1_9FUNG</name>
<keyword evidence="3" id="KW-1185">Reference proteome</keyword>
<evidence type="ECO:0000313" key="2">
    <source>
        <dbReference type="EMBL" id="TPX77605.1"/>
    </source>
</evidence>
<protein>
    <submittedName>
        <fullName evidence="2">Uncharacterized protein</fullName>
    </submittedName>
</protein>
<proteinExistence type="predicted"/>
<dbReference type="OrthoDB" id="2146247at2759"/>
<accession>A0A507FPV1</accession>
<feature type="compositionally biased region" description="Low complexity" evidence="1">
    <location>
        <begin position="249"/>
        <end position="259"/>
    </location>
</feature>
<feature type="compositionally biased region" description="Low complexity" evidence="1">
    <location>
        <begin position="155"/>
        <end position="204"/>
    </location>
</feature>
<comment type="caution">
    <text evidence="2">The sequence shown here is derived from an EMBL/GenBank/DDBJ whole genome shotgun (WGS) entry which is preliminary data.</text>
</comment>
<feature type="region of interest" description="Disordered" evidence="1">
    <location>
        <begin position="105"/>
        <end position="128"/>
    </location>
</feature>
<feature type="region of interest" description="Disordered" evidence="1">
    <location>
        <begin position="155"/>
        <end position="259"/>
    </location>
</feature>
<sequence length="259" mass="28720">MGQRKNQNATVAAVQHNIQQQPAWTAKMAMNQKASSKPMTRLATPSPQPAQAKPAQIAKPTTPSKQLPARAAPMPVETFSGNMFDLPAQWIASCKPASPVARMAASAKPKTKKPQFTRKPRAPKNSTSEVFNLQAMFNEPVKWATVQACPPKRMPMQMKPAQQQQQRPMQQQMRQPQQQQMKQPQQQQMRQPQQQPAKQMMKPATPAPSIEQCMMSMFSEPSGWATQAPMAPKRAAGSPTNRNLPNLPAKQQQAAAKKK</sequence>
<feature type="compositionally biased region" description="Low complexity" evidence="1">
    <location>
        <begin position="43"/>
        <end position="61"/>
    </location>
</feature>
<reference evidence="2 3" key="1">
    <citation type="journal article" date="2019" name="Sci. Rep.">
        <title>Comparative genomics of chytrid fungi reveal insights into the obligate biotrophic and pathogenic lifestyle of Synchytrium endobioticum.</title>
        <authorList>
            <person name="van de Vossenberg B.T.L.H."/>
            <person name="Warris S."/>
            <person name="Nguyen H.D.T."/>
            <person name="van Gent-Pelzer M.P.E."/>
            <person name="Joly D.L."/>
            <person name="van de Geest H.C."/>
            <person name="Bonants P.J.M."/>
            <person name="Smith D.S."/>
            <person name="Levesque C.A."/>
            <person name="van der Lee T.A.J."/>
        </authorList>
    </citation>
    <scope>NUCLEOTIDE SEQUENCE [LARGE SCALE GENOMIC DNA]</scope>
    <source>
        <strain evidence="2 3">CBS 675.73</strain>
    </source>
</reference>
<dbReference type="EMBL" id="QEAP01000017">
    <property type="protein sequence ID" value="TPX77605.1"/>
    <property type="molecule type" value="Genomic_DNA"/>
</dbReference>
<dbReference type="STRING" id="246404.A0A507FPV1"/>